<reference evidence="2" key="2">
    <citation type="submission" date="2020-09" db="EMBL/GenBank/DDBJ databases">
        <authorList>
            <person name="Sun Q."/>
            <person name="Kim S."/>
        </authorList>
    </citation>
    <scope>NUCLEOTIDE SEQUENCE</scope>
    <source>
        <strain evidence="2">KCTC 32437</strain>
    </source>
</reference>
<comment type="caution">
    <text evidence="2">The sequence shown here is derived from an EMBL/GenBank/DDBJ whole genome shotgun (WGS) entry which is preliminary data.</text>
</comment>
<sequence>MPAVVARVAHQRRKGRLLHRERQEHPRRRGLPPGPALLQRRARRLELRLHKVRRLRTGHRP</sequence>
<reference evidence="2" key="1">
    <citation type="journal article" date="2014" name="Int. J. Syst. Evol. Microbiol.">
        <title>Complete genome sequence of Corynebacterium casei LMG S-19264T (=DSM 44701T), isolated from a smear-ripened cheese.</title>
        <authorList>
            <consortium name="US DOE Joint Genome Institute (JGI-PGF)"/>
            <person name="Walter F."/>
            <person name="Albersmeier A."/>
            <person name="Kalinowski J."/>
            <person name="Ruckert C."/>
        </authorList>
    </citation>
    <scope>NUCLEOTIDE SEQUENCE</scope>
    <source>
        <strain evidence="2">KCTC 32437</strain>
    </source>
</reference>
<keyword evidence="3" id="KW-1185">Reference proteome</keyword>
<proteinExistence type="predicted"/>
<protein>
    <submittedName>
        <fullName evidence="2">Uncharacterized protein</fullName>
    </submittedName>
</protein>
<name>A0A918SGS8_9HYPH</name>
<evidence type="ECO:0000313" key="2">
    <source>
        <dbReference type="EMBL" id="GHA37705.1"/>
    </source>
</evidence>
<evidence type="ECO:0000256" key="1">
    <source>
        <dbReference type="SAM" id="MobiDB-lite"/>
    </source>
</evidence>
<accession>A0A918SGS8</accession>
<dbReference type="Proteomes" id="UP000646579">
    <property type="component" value="Unassembled WGS sequence"/>
</dbReference>
<organism evidence="2 3">
    <name type="scientific">Devosia pacifica</name>
    <dbReference type="NCBI Taxonomy" id="1335967"/>
    <lineage>
        <taxon>Bacteria</taxon>
        <taxon>Pseudomonadati</taxon>
        <taxon>Pseudomonadota</taxon>
        <taxon>Alphaproteobacteria</taxon>
        <taxon>Hyphomicrobiales</taxon>
        <taxon>Devosiaceae</taxon>
        <taxon>Devosia</taxon>
    </lineage>
</organism>
<dbReference type="AlphaFoldDB" id="A0A918SGS8"/>
<gene>
    <name evidence="2" type="ORF">GCM10007989_36920</name>
</gene>
<dbReference type="EMBL" id="BMZE01000005">
    <property type="protein sequence ID" value="GHA37705.1"/>
    <property type="molecule type" value="Genomic_DNA"/>
</dbReference>
<evidence type="ECO:0000313" key="3">
    <source>
        <dbReference type="Proteomes" id="UP000646579"/>
    </source>
</evidence>
<feature type="region of interest" description="Disordered" evidence="1">
    <location>
        <begin position="1"/>
        <end position="35"/>
    </location>
</feature>